<reference evidence="1" key="2">
    <citation type="submission" date="2023-05" db="EMBL/GenBank/DDBJ databases">
        <authorList>
            <person name="Fouks B."/>
        </authorList>
    </citation>
    <scope>NUCLEOTIDE SEQUENCE</scope>
    <source>
        <strain evidence="1">Stay&amp;Tobe</strain>
        <tissue evidence="1">Testes</tissue>
    </source>
</reference>
<dbReference type="Proteomes" id="UP001233999">
    <property type="component" value="Unassembled WGS sequence"/>
</dbReference>
<protein>
    <submittedName>
        <fullName evidence="1">Uncharacterized protein</fullName>
    </submittedName>
</protein>
<name>A0AAD7ZSP3_DIPPU</name>
<evidence type="ECO:0000313" key="2">
    <source>
        <dbReference type="Proteomes" id="UP001233999"/>
    </source>
</evidence>
<organism evidence="1 2">
    <name type="scientific">Diploptera punctata</name>
    <name type="common">Pacific beetle cockroach</name>
    <dbReference type="NCBI Taxonomy" id="6984"/>
    <lineage>
        <taxon>Eukaryota</taxon>
        <taxon>Metazoa</taxon>
        <taxon>Ecdysozoa</taxon>
        <taxon>Arthropoda</taxon>
        <taxon>Hexapoda</taxon>
        <taxon>Insecta</taxon>
        <taxon>Pterygota</taxon>
        <taxon>Neoptera</taxon>
        <taxon>Polyneoptera</taxon>
        <taxon>Dictyoptera</taxon>
        <taxon>Blattodea</taxon>
        <taxon>Blaberoidea</taxon>
        <taxon>Blaberidae</taxon>
        <taxon>Diplopterinae</taxon>
        <taxon>Diploptera</taxon>
    </lineage>
</organism>
<reference evidence="1" key="1">
    <citation type="journal article" date="2023" name="IScience">
        <title>Live-bearing cockroach genome reveals convergent evolutionary mechanisms linked to viviparity in insects and beyond.</title>
        <authorList>
            <person name="Fouks B."/>
            <person name="Harrison M.C."/>
            <person name="Mikhailova A.A."/>
            <person name="Marchal E."/>
            <person name="English S."/>
            <person name="Carruthers M."/>
            <person name="Jennings E.C."/>
            <person name="Chiamaka E.L."/>
            <person name="Frigard R.A."/>
            <person name="Pippel M."/>
            <person name="Attardo G.M."/>
            <person name="Benoit J.B."/>
            <person name="Bornberg-Bauer E."/>
            <person name="Tobe S.S."/>
        </authorList>
    </citation>
    <scope>NUCLEOTIDE SEQUENCE</scope>
    <source>
        <strain evidence="1">Stay&amp;Tobe</strain>
    </source>
</reference>
<proteinExistence type="predicted"/>
<comment type="caution">
    <text evidence="1">The sequence shown here is derived from an EMBL/GenBank/DDBJ whole genome shotgun (WGS) entry which is preliminary data.</text>
</comment>
<dbReference type="AlphaFoldDB" id="A0AAD7ZSP3"/>
<evidence type="ECO:0000313" key="1">
    <source>
        <dbReference type="EMBL" id="KAJ9585766.1"/>
    </source>
</evidence>
<dbReference type="EMBL" id="JASPKZ010007250">
    <property type="protein sequence ID" value="KAJ9585766.1"/>
    <property type="molecule type" value="Genomic_DNA"/>
</dbReference>
<accession>A0AAD7ZSP3</accession>
<sequence length="70" mass="7620">ICSTVRHLYIPSIIPNIYGALVRFEMADKLSAVFLLTTYIKRPHPLNIHIGNTVMKTVSAADVVLVVGAG</sequence>
<gene>
    <name evidence="1" type="ORF">L9F63_002461</name>
</gene>
<feature type="non-terminal residue" evidence="1">
    <location>
        <position position="1"/>
    </location>
</feature>
<keyword evidence="2" id="KW-1185">Reference proteome</keyword>
<feature type="non-terminal residue" evidence="1">
    <location>
        <position position="70"/>
    </location>
</feature>